<comment type="subcellular location">
    <subcellularLocation>
        <location evidence="1">Nucleus</location>
    </subcellularLocation>
</comment>
<evidence type="ECO:0000256" key="6">
    <source>
        <dbReference type="ARBA" id="ARBA00022853"/>
    </source>
</evidence>
<feature type="compositionally biased region" description="Polar residues" evidence="10">
    <location>
        <begin position="956"/>
        <end position="967"/>
    </location>
</feature>
<evidence type="ECO:0000256" key="3">
    <source>
        <dbReference type="ARBA" id="ARBA00012111"/>
    </source>
</evidence>
<reference evidence="12" key="1">
    <citation type="submission" date="2013-04" db="EMBL/GenBank/DDBJ databases">
        <title>The Genome Sequence of Fonticula alba ATCC 38817.</title>
        <authorList>
            <consortium name="The Broad Institute Genomics Platform"/>
            <person name="Russ C."/>
            <person name="Cuomo C."/>
            <person name="Burger G."/>
            <person name="Gray M.W."/>
            <person name="Holland P.W.H."/>
            <person name="King N."/>
            <person name="Lang F.B.F."/>
            <person name="Roger A.J."/>
            <person name="Ruiz-Trillo I."/>
            <person name="Brown M."/>
            <person name="Walker B."/>
            <person name="Young S."/>
            <person name="Zeng Q."/>
            <person name="Gargeya S."/>
            <person name="Fitzgerald M."/>
            <person name="Haas B."/>
            <person name="Abouelleil A."/>
            <person name="Allen A.W."/>
            <person name="Alvarado L."/>
            <person name="Arachchi H.M."/>
            <person name="Berlin A.M."/>
            <person name="Chapman S.B."/>
            <person name="Gainer-Dewar J."/>
            <person name="Goldberg J."/>
            <person name="Griggs A."/>
            <person name="Gujja S."/>
            <person name="Hansen M."/>
            <person name="Howarth C."/>
            <person name="Imamovic A."/>
            <person name="Ireland A."/>
            <person name="Larimer J."/>
            <person name="McCowan C."/>
            <person name="Murphy C."/>
            <person name="Pearson M."/>
            <person name="Poon T.W."/>
            <person name="Priest M."/>
            <person name="Roberts A."/>
            <person name="Saif S."/>
            <person name="Shea T."/>
            <person name="Sisk P."/>
            <person name="Sykes S."/>
            <person name="Wortman J."/>
            <person name="Nusbaum C."/>
            <person name="Birren B."/>
        </authorList>
    </citation>
    <scope>NUCLEOTIDE SEQUENCE [LARGE SCALE GENOMIC DNA]</scope>
    <source>
        <strain evidence="12">ATCC 38817</strain>
    </source>
</reference>
<dbReference type="OrthoDB" id="424012at2759"/>
<protein>
    <recommendedName>
        <fullName evidence="3">histone deacetylase</fullName>
        <ecNumber evidence="3">3.5.1.98</ecNumber>
    </recommendedName>
</protein>
<dbReference type="InterPro" id="IPR000286">
    <property type="entry name" value="HDACs"/>
</dbReference>
<name>A0A058ZA76_FONAL</name>
<keyword evidence="9" id="KW-0539">Nucleus</keyword>
<keyword evidence="6" id="KW-0156">Chromatin regulator</keyword>
<dbReference type="InterPro" id="IPR037138">
    <property type="entry name" value="His_deacetylse_dom_sf"/>
</dbReference>
<dbReference type="AlphaFoldDB" id="A0A058ZA76"/>
<feature type="compositionally biased region" description="Low complexity" evidence="10">
    <location>
        <begin position="978"/>
        <end position="996"/>
    </location>
</feature>
<dbReference type="RefSeq" id="XP_009494958.1">
    <property type="nucleotide sequence ID" value="XM_009496683.1"/>
</dbReference>
<evidence type="ECO:0000256" key="5">
    <source>
        <dbReference type="ARBA" id="ARBA00022801"/>
    </source>
</evidence>
<feature type="compositionally biased region" description="Polar residues" evidence="10">
    <location>
        <begin position="787"/>
        <end position="798"/>
    </location>
</feature>
<comment type="similarity">
    <text evidence="2">Belongs to the histone deacetylase family. HD type 2 subfamily.</text>
</comment>
<dbReference type="Proteomes" id="UP000030693">
    <property type="component" value="Unassembled WGS sequence"/>
</dbReference>
<feature type="region of interest" description="Disordered" evidence="10">
    <location>
        <begin position="1"/>
        <end position="48"/>
    </location>
</feature>
<accession>A0A058ZA76</accession>
<feature type="domain" description="Histone deacetylase" evidence="11">
    <location>
        <begin position="222"/>
        <end position="502"/>
    </location>
</feature>
<dbReference type="GO" id="GO:0000118">
    <property type="term" value="C:histone deacetylase complex"/>
    <property type="evidence" value="ECO:0007669"/>
    <property type="project" value="TreeGrafter"/>
</dbReference>
<dbReference type="SUPFAM" id="SSF52768">
    <property type="entry name" value="Arginase/deacetylase"/>
    <property type="match status" value="1"/>
</dbReference>
<keyword evidence="5" id="KW-0378">Hydrolase</keyword>
<dbReference type="PANTHER" id="PTHR10625:SF5">
    <property type="entry name" value="HISTONE DEACETYLASE"/>
    <property type="match status" value="1"/>
</dbReference>
<dbReference type="EMBL" id="KB932204">
    <property type="protein sequence ID" value="KCV70442.1"/>
    <property type="molecule type" value="Genomic_DNA"/>
</dbReference>
<evidence type="ECO:0000256" key="1">
    <source>
        <dbReference type="ARBA" id="ARBA00004123"/>
    </source>
</evidence>
<evidence type="ECO:0000256" key="9">
    <source>
        <dbReference type="ARBA" id="ARBA00023242"/>
    </source>
</evidence>
<dbReference type="PANTHER" id="PTHR10625">
    <property type="entry name" value="HISTONE DEACETYLASE HDAC1-RELATED"/>
    <property type="match status" value="1"/>
</dbReference>
<sequence>MSRLVLSQNAEKNNALRPARSSRRIAQPSASPTPAPSSPSDSGRAVPLGHNIWTEPSFSAFFGSTELCDIEIHEPLHARNLREPDGAFDENGEYTSKDSYTDEELHQLVNEIQRMHQPVTGTDTGPWLRTGYVFDTRTLSHVDNDEFECAQRVLAANHLLLQAGLLAPLATSEISGVVAPTPRRFGPTDQTMRWRMAHQSLPQSSGLLALDQSLTPETRRARGQLIPIPAAPVTWEQVGLAHSAEFVASLQLLETLPSQDLTLIGDRLDSVTYGPSTLEAALVSAGGVVALLDAISEGTIDNGVAIVRPPGHHAEHTHSKGFCIINNVVLAAQVALMQYPHLYKRVLILDWDVHHGNGTQRAFESDPRVLYISLHRHDHGHFYPHSAAADYDFVGLGHGAGRNINVAWNHDSILDADYVYAFQHLVTPVAREYAPDLVIISAGFDAARGDPLGGPVAALSYEAYAFMTAELRSVAPHQRVILALEGGYNPRSLAMSALVCVSNMLGPGGYQHRLDIGQSLRQAHPEAVKAVIRSRYIHSRFWDVLKEPLPSEPDGECMDVESATALTLRLAAEAFAREVPAPQEHWLSTAALDAMYANLLAEYGLYCLSGGTLSRLSSPSKRSQLVAFHRGLSEQEDLALARQLGLFFPAYPSPVSKLINQWCHPSNRKLPRGFSHIFVVVSASVLGHAPAVRDAYARLSAASLIPSVLLTCVTRANSEDLVSMVDQLSAQASHDHMQATLANLPPGHVVQGLRGRGVAASELARSGRVLGSTPSPTMVIPDVKPATSGQSTKANDTMASEPGVKEPPATEPTSPTDGRPRSAQPVEEKLPTQPGPCAAFAVHVLLDAEGDCVDLGKLARRAVAAALEDLSCFESPRGADVVLVIDDVSAGLIANKTGTTPVSFLFDNAERIESALVAISSFSISIADARQTSQEGLGLPAETPLLYLPCTMPASQFQPRRPSSGTSTDEHATPQHDAPTVATSPAESPSPTTSPSLGSLPQHYPEFETTCVFNATSEMLLRNFDIVWGFVSSTKRSEHN</sequence>
<feature type="compositionally biased region" description="Polar residues" evidence="10">
    <location>
        <begin position="1"/>
        <end position="12"/>
    </location>
</feature>
<keyword evidence="8" id="KW-0804">Transcription</keyword>
<evidence type="ECO:0000256" key="10">
    <source>
        <dbReference type="SAM" id="MobiDB-lite"/>
    </source>
</evidence>
<dbReference type="GO" id="GO:0141221">
    <property type="term" value="F:histone deacetylase activity, hydrolytic mechanism"/>
    <property type="evidence" value="ECO:0007669"/>
    <property type="project" value="UniProtKB-EC"/>
</dbReference>
<dbReference type="InterPro" id="IPR023801">
    <property type="entry name" value="His_deacetylse_dom"/>
</dbReference>
<dbReference type="Pfam" id="PF00850">
    <property type="entry name" value="Hist_deacetyl"/>
    <property type="match status" value="1"/>
</dbReference>
<evidence type="ECO:0000259" key="11">
    <source>
        <dbReference type="Pfam" id="PF00850"/>
    </source>
</evidence>
<evidence type="ECO:0000313" key="12">
    <source>
        <dbReference type="EMBL" id="KCV70442.1"/>
    </source>
</evidence>
<dbReference type="STRING" id="691883.A0A058ZA76"/>
<evidence type="ECO:0000256" key="8">
    <source>
        <dbReference type="ARBA" id="ARBA00023163"/>
    </source>
</evidence>
<dbReference type="GO" id="GO:0040029">
    <property type="term" value="P:epigenetic regulation of gene expression"/>
    <property type="evidence" value="ECO:0007669"/>
    <property type="project" value="TreeGrafter"/>
</dbReference>
<evidence type="ECO:0000256" key="4">
    <source>
        <dbReference type="ARBA" id="ARBA00022491"/>
    </source>
</evidence>
<evidence type="ECO:0000256" key="7">
    <source>
        <dbReference type="ARBA" id="ARBA00023015"/>
    </source>
</evidence>
<dbReference type="InterPro" id="IPR023696">
    <property type="entry name" value="Ureohydrolase_dom_sf"/>
</dbReference>
<organism evidence="12">
    <name type="scientific">Fonticula alba</name>
    <name type="common">Slime mold</name>
    <dbReference type="NCBI Taxonomy" id="691883"/>
    <lineage>
        <taxon>Eukaryota</taxon>
        <taxon>Rotosphaerida</taxon>
        <taxon>Fonticulaceae</taxon>
        <taxon>Fonticula</taxon>
    </lineage>
</organism>
<evidence type="ECO:0000313" key="13">
    <source>
        <dbReference type="Proteomes" id="UP000030693"/>
    </source>
</evidence>
<dbReference type="EC" id="3.5.1.98" evidence="3"/>
<gene>
    <name evidence="12" type="ORF">H696_02785</name>
</gene>
<feature type="region of interest" description="Disordered" evidence="10">
    <location>
        <begin position="766"/>
        <end position="832"/>
    </location>
</feature>
<keyword evidence="4" id="KW-0678">Repressor</keyword>
<dbReference type="GeneID" id="20527510"/>
<keyword evidence="13" id="KW-1185">Reference proteome</keyword>
<dbReference type="PRINTS" id="PR01270">
    <property type="entry name" value="HDASUPER"/>
</dbReference>
<keyword evidence="7" id="KW-0805">Transcription regulation</keyword>
<feature type="region of interest" description="Disordered" evidence="10">
    <location>
        <begin position="956"/>
        <end position="1001"/>
    </location>
</feature>
<dbReference type="Gene3D" id="3.40.800.20">
    <property type="entry name" value="Histone deacetylase domain"/>
    <property type="match status" value="1"/>
</dbReference>
<proteinExistence type="inferred from homology"/>
<evidence type="ECO:0000256" key="2">
    <source>
        <dbReference type="ARBA" id="ARBA00007738"/>
    </source>
</evidence>
<dbReference type="eggNOG" id="KOG1343">
    <property type="taxonomic scope" value="Eukaryota"/>
</dbReference>